<feature type="transmembrane region" description="Helical" evidence="1">
    <location>
        <begin position="266"/>
        <end position="283"/>
    </location>
</feature>
<sequence>MTLTSPQITEFFGPFLAYANIIEKSFLFGRFPLYWDNSKKRIVLHFSFVRNFTFLTNLGTGLLTYFIPCCILILQYKLKLFPFLRINIPRHVFSFYVVVLALVMGLLAMFLSIIGVWRSYTRKEIERSFLLFQRQFQVCPKKENGADISARIYMAANILLKLYVKLPLILTALCIPFNMDPMFYVITEMRVSPRSLGAVLVRSVLFVLSATELCRVAAFIICLTGFVLNLGRREMIMWTTIAGRNNPEGYHLYRCISILYTFRRRGTTLVLSFILMVGFFLQVN</sequence>
<proteinExistence type="predicted"/>
<accession>A0A226D7U7</accession>
<feature type="transmembrane region" description="Helical" evidence="1">
    <location>
        <begin position="94"/>
        <end position="117"/>
    </location>
</feature>
<evidence type="ECO:0000313" key="2">
    <source>
        <dbReference type="EMBL" id="OXA41615.1"/>
    </source>
</evidence>
<comment type="caution">
    <text evidence="2">The sequence shown here is derived from an EMBL/GenBank/DDBJ whole genome shotgun (WGS) entry which is preliminary data.</text>
</comment>
<dbReference type="Proteomes" id="UP000198287">
    <property type="component" value="Unassembled WGS sequence"/>
</dbReference>
<protein>
    <submittedName>
        <fullName evidence="2">Uncharacterized protein</fullName>
    </submittedName>
</protein>
<reference evidence="2 3" key="1">
    <citation type="submission" date="2015-12" db="EMBL/GenBank/DDBJ databases">
        <title>The genome of Folsomia candida.</title>
        <authorList>
            <person name="Faddeeva A."/>
            <person name="Derks M.F."/>
            <person name="Anvar Y."/>
            <person name="Smit S."/>
            <person name="Van Straalen N."/>
            <person name="Roelofs D."/>
        </authorList>
    </citation>
    <scope>NUCLEOTIDE SEQUENCE [LARGE SCALE GENOMIC DNA]</scope>
    <source>
        <strain evidence="2 3">VU population</strain>
        <tissue evidence="2">Whole body</tissue>
    </source>
</reference>
<name>A0A226D7U7_FOLCA</name>
<evidence type="ECO:0000313" key="3">
    <source>
        <dbReference type="Proteomes" id="UP000198287"/>
    </source>
</evidence>
<feature type="transmembrane region" description="Helical" evidence="1">
    <location>
        <begin position="199"/>
        <end position="228"/>
    </location>
</feature>
<keyword evidence="1" id="KW-0812">Transmembrane</keyword>
<dbReference type="EMBL" id="LNIX01000029">
    <property type="protein sequence ID" value="OXA41615.1"/>
    <property type="molecule type" value="Genomic_DNA"/>
</dbReference>
<dbReference type="AlphaFoldDB" id="A0A226D7U7"/>
<feature type="transmembrane region" description="Helical" evidence="1">
    <location>
        <begin position="12"/>
        <end position="33"/>
    </location>
</feature>
<keyword evidence="1" id="KW-0472">Membrane</keyword>
<evidence type="ECO:0000256" key="1">
    <source>
        <dbReference type="SAM" id="Phobius"/>
    </source>
</evidence>
<gene>
    <name evidence="2" type="ORF">Fcan01_23732</name>
</gene>
<feature type="transmembrane region" description="Helical" evidence="1">
    <location>
        <begin position="158"/>
        <end position="179"/>
    </location>
</feature>
<keyword evidence="3" id="KW-1185">Reference proteome</keyword>
<feature type="transmembrane region" description="Helical" evidence="1">
    <location>
        <begin position="54"/>
        <end position="74"/>
    </location>
</feature>
<organism evidence="2 3">
    <name type="scientific">Folsomia candida</name>
    <name type="common">Springtail</name>
    <dbReference type="NCBI Taxonomy" id="158441"/>
    <lineage>
        <taxon>Eukaryota</taxon>
        <taxon>Metazoa</taxon>
        <taxon>Ecdysozoa</taxon>
        <taxon>Arthropoda</taxon>
        <taxon>Hexapoda</taxon>
        <taxon>Collembola</taxon>
        <taxon>Entomobryomorpha</taxon>
        <taxon>Isotomoidea</taxon>
        <taxon>Isotomidae</taxon>
        <taxon>Proisotominae</taxon>
        <taxon>Folsomia</taxon>
    </lineage>
</organism>
<keyword evidence="1" id="KW-1133">Transmembrane helix</keyword>